<dbReference type="SUPFAM" id="SSF53335">
    <property type="entry name" value="S-adenosyl-L-methionine-dependent methyltransferases"/>
    <property type="match status" value="1"/>
</dbReference>
<keyword evidence="4" id="KW-1185">Reference proteome</keyword>
<dbReference type="InterPro" id="IPR001173">
    <property type="entry name" value="Glyco_trans_2-like"/>
</dbReference>
<dbReference type="PANTHER" id="PTHR43179:SF7">
    <property type="entry name" value="RHAMNOSYLTRANSFERASE WBBL"/>
    <property type="match status" value="1"/>
</dbReference>
<dbReference type="KEGG" id="sno:Snov_3784"/>
<keyword evidence="3" id="KW-0808">Transferase</keyword>
<proteinExistence type="predicted"/>
<dbReference type="Pfam" id="PF00535">
    <property type="entry name" value="Glycos_transf_2"/>
    <property type="match status" value="1"/>
</dbReference>
<dbReference type="STRING" id="639283.Snov_3784"/>
<protein>
    <submittedName>
        <fullName evidence="3">Glycosyl transferase family 2</fullName>
    </submittedName>
</protein>
<dbReference type="Gene3D" id="3.90.550.10">
    <property type="entry name" value="Spore Coat Polysaccharide Biosynthesis Protein SpsA, Chain A"/>
    <property type="match status" value="1"/>
</dbReference>
<dbReference type="eggNOG" id="COG1216">
    <property type="taxonomic scope" value="Bacteria"/>
</dbReference>
<name>D6ZYT5_ANCN5</name>
<reference evidence="3 4" key="1">
    <citation type="journal article" date="2012" name="Stand. Genomic Sci.">
        <title>Complete genome sequence of the facultatively chemolithoautotrophic and methylotrophic alpha Proteobacterium Starkeya novella type strain (ATCC 8093(T)).</title>
        <authorList>
            <person name="Kappler U."/>
            <person name="Davenport K."/>
            <person name="Beatson S."/>
            <person name="Lucas S."/>
            <person name="Lapidus A."/>
            <person name="Copeland A."/>
            <person name="Berry K.W."/>
            <person name="Glavina Del Rio T."/>
            <person name="Hammon N."/>
            <person name="Dalin E."/>
            <person name="Tice H."/>
            <person name="Pitluck S."/>
            <person name="Richardson P."/>
            <person name="Bruce D."/>
            <person name="Goodwin L.A."/>
            <person name="Han C."/>
            <person name="Tapia R."/>
            <person name="Detter J.C."/>
            <person name="Chang Y.J."/>
            <person name="Jeffries C.D."/>
            <person name="Land M."/>
            <person name="Hauser L."/>
            <person name="Kyrpides N.C."/>
            <person name="Goker M."/>
            <person name="Ivanova N."/>
            <person name="Klenk H.P."/>
            <person name="Woyke T."/>
        </authorList>
    </citation>
    <scope>NUCLEOTIDE SEQUENCE [LARGE SCALE GENOMIC DNA]</scope>
    <source>
        <strain evidence="4">ATCC 8093 / DSM 506 / JCM 20403 / CCM 1077 / IAM 12100 / NBRC 12443 / NCIMB 10456</strain>
    </source>
</reference>
<feature type="domain" description="Glycosyltransferase 2-like" evidence="2">
    <location>
        <begin position="573"/>
        <end position="685"/>
    </location>
</feature>
<organism evidence="3 4">
    <name type="scientific">Ancylobacter novellus (strain ATCC 8093 / DSM 506 / JCM 20403 / CCM 1077 / IAM 12100 / NBRC 12443 / NCIMB 10456)</name>
    <name type="common">Starkeya novella</name>
    <dbReference type="NCBI Taxonomy" id="639283"/>
    <lineage>
        <taxon>Bacteria</taxon>
        <taxon>Pseudomonadati</taxon>
        <taxon>Pseudomonadota</taxon>
        <taxon>Alphaproteobacteria</taxon>
        <taxon>Hyphomicrobiales</taxon>
        <taxon>Xanthobacteraceae</taxon>
        <taxon>Ancylobacter</taxon>
    </lineage>
</organism>
<dbReference type="Gene3D" id="3.40.50.150">
    <property type="entry name" value="Vaccinia Virus protein VP39"/>
    <property type="match status" value="1"/>
</dbReference>
<evidence type="ECO:0000313" key="4">
    <source>
        <dbReference type="Proteomes" id="UP000006633"/>
    </source>
</evidence>
<dbReference type="CAZy" id="GT2">
    <property type="family name" value="Glycosyltransferase Family 2"/>
</dbReference>
<dbReference type="Proteomes" id="UP000006633">
    <property type="component" value="Chromosome"/>
</dbReference>
<feature type="coiled-coil region" evidence="1">
    <location>
        <begin position="307"/>
        <end position="404"/>
    </location>
</feature>
<sequence length="702" mass="78295">MPISSKRFGEFDDTTFSISLGFDDDPALPNLSVNAAAFMQPIHLEHSAWHEHIPFAFWLTGAHRPRTFVELGTHYGVSYFAFCQAVERLRLSTRCYAVDSWQGDEHAGLYGGDVYEKVSTHNARFYSRFSALMRTTFDEGVAFFADGEIDLLHIDGYHTLEAVKHDFEAWLPKLSERGLVILHDSNERKGDFGVFQFIEELRKTYPCFEFAHGHGLAIVGVGPDQPSLVKRLFEADGDEAKRRNVQEIFARLGKACSNEYAAGHLRSEVAALSRERDRAVGEIERLGTLVARTEAEARRLTGMVGERDNLNETIAAARDQLAELTEENAAFRRDARGAAETLKAVTQNNKVLHGQLEQREREAAETLNMNNVLRAQVGQHERELAAAAQQLALREQELRRLRRSTPWRMTALLRAVTGASRSVSRKQERAPRFMTASARPKLDHADEAFGFERDWYLSAYADVAASGMDAEEHYLRHGKGEGRFPSRAAAEFDRGGYLSANPDVAASGMDPFLHYCAHGKAEGRHFARIGGQGSPQLAAEARQPSFLERRRYEASTPRGDKVRIPDSLHPVVSVIIPTYGQVEFTLRCLSSISAHPPQVPFEIIVMDDAFPGEEVARLKTEVEGIRLIRNPENQGFLYTCNIAAKEASGKYLYFLNNDTEVFPGAIDALVDVLEADQTVGLTGSKLIFPDGKLQEAGGDHLE</sequence>
<evidence type="ECO:0000256" key="1">
    <source>
        <dbReference type="SAM" id="Coils"/>
    </source>
</evidence>
<dbReference type="InterPro" id="IPR029063">
    <property type="entry name" value="SAM-dependent_MTases_sf"/>
</dbReference>
<dbReference type="GO" id="GO:0016740">
    <property type="term" value="F:transferase activity"/>
    <property type="evidence" value="ECO:0007669"/>
    <property type="project" value="UniProtKB-KW"/>
</dbReference>
<accession>D6ZYT5</accession>
<dbReference type="InterPro" id="IPR029044">
    <property type="entry name" value="Nucleotide-diphossugar_trans"/>
</dbReference>
<gene>
    <name evidence="3" type="ordered locus">Snov_3784</name>
</gene>
<dbReference type="EMBL" id="CP002026">
    <property type="protein sequence ID" value="ADH91054.1"/>
    <property type="molecule type" value="Genomic_DNA"/>
</dbReference>
<dbReference type="SUPFAM" id="SSF53448">
    <property type="entry name" value="Nucleotide-diphospho-sugar transferases"/>
    <property type="match status" value="1"/>
</dbReference>
<keyword evidence="1" id="KW-0175">Coiled coil</keyword>
<evidence type="ECO:0000313" key="3">
    <source>
        <dbReference type="EMBL" id="ADH91054.1"/>
    </source>
</evidence>
<dbReference type="HOGENOM" id="CLU_392738_0_0_5"/>
<dbReference type="AlphaFoldDB" id="D6ZYT5"/>
<evidence type="ECO:0000259" key="2">
    <source>
        <dbReference type="Pfam" id="PF00535"/>
    </source>
</evidence>
<dbReference type="PANTHER" id="PTHR43179">
    <property type="entry name" value="RHAMNOSYLTRANSFERASE WBBL"/>
    <property type="match status" value="1"/>
</dbReference>
<dbReference type="Pfam" id="PF13578">
    <property type="entry name" value="Methyltransf_24"/>
    <property type="match status" value="1"/>
</dbReference>